<dbReference type="RefSeq" id="WP_208848950.1">
    <property type="nucleotide sequence ID" value="NZ_JAGGDJ010000015.1"/>
</dbReference>
<name>A0ABS3WDI7_9BACL</name>
<dbReference type="InterPro" id="IPR045679">
    <property type="entry name" value="DUF6199"/>
</dbReference>
<keyword evidence="1" id="KW-0812">Transmembrane</keyword>
<keyword evidence="1" id="KW-0472">Membrane</keyword>
<evidence type="ECO:0000313" key="3">
    <source>
        <dbReference type="EMBL" id="MBO7746156.1"/>
    </source>
</evidence>
<accession>A0ABS3WDI7</accession>
<proteinExistence type="predicted"/>
<dbReference type="EMBL" id="JAGGDJ010000015">
    <property type="protein sequence ID" value="MBO7746156.1"/>
    <property type="molecule type" value="Genomic_DNA"/>
</dbReference>
<gene>
    <name evidence="3" type="ORF">I8J29_18255</name>
</gene>
<evidence type="ECO:0000313" key="4">
    <source>
        <dbReference type="Proteomes" id="UP000670947"/>
    </source>
</evidence>
<reference evidence="3 4" key="1">
    <citation type="submission" date="2021-03" db="EMBL/GenBank/DDBJ databases">
        <title>Paenibacillus artemisicola MWE-103 whole genome sequence.</title>
        <authorList>
            <person name="Ham Y.J."/>
        </authorList>
    </citation>
    <scope>NUCLEOTIDE SEQUENCE [LARGE SCALE GENOMIC DNA]</scope>
    <source>
        <strain evidence="3 4">MWE-103</strain>
    </source>
</reference>
<dbReference type="Proteomes" id="UP000670947">
    <property type="component" value="Unassembled WGS sequence"/>
</dbReference>
<dbReference type="Pfam" id="PF19701">
    <property type="entry name" value="DUF6199"/>
    <property type="match status" value="1"/>
</dbReference>
<comment type="caution">
    <text evidence="3">The sequence shown here is derived from an EMBL/GenBank/DDBJ whole genome shotgun (WGS) entry which is preliminary data.</text>
</comment>
<sequence>MRTLLGFVAIAIGVVGALSPATSWQMSAGWRFRDAEPSGAALSAHRLGGVLAILAGLVLLVSSCSSGGDGAAYRAQFQAKLLAGEAADIRVGQPGRPYALSAEERQEAADLMGHAPMRAFEPGNAYGAAGEATVVFEDGLTEQLLLFGPSGGVELHLRSGEAYAFDSPELGSRFRDWMRKADER</sequence>
<protein>
    <recommendedName>
        <fullName evidence="2">DUF6199 domain-containing protein</fullName>
    </recommendedName>
</protein>
<keyword evidence="4" id="KW-1185">Reference proteome</keyword>
<organism evidence="3 4">
    <name type="scientific">Paenibacillus artemisiicola</name>
    <dbReference type="NCBI Taxonomy" id="1172618"/>
    <lineage>
        <taxon>Bacteria</taxon>
        <taxon>Bacillati</taxon>
        <taxon>Bacillota</taxon>
        <taxon>Bacilli</taxon>
        <taxon>Bacillales</taxon>
        <taxon>Paenibacillaceae</taxon>
        <taxon>Paenibacillus</taxon>
    </lineage>
</organism>
<keyword evidence="1" id="KW-1133">Transmembrane helix</keyword>
<feature type="domain" description="DUF6199" evidence="2">
    <location>
        <begin position="5"/>
        <end position="62"/>
    </location>
</feature>
<evidence type="ECO:0000256" key="1">
    <source>
        <dbReference type="SAM" id="Phobius"/>
    </source>
</evidence>
<feature type="transmembrane region" description="Helical" evidence="1">
    <location>
        <begin position="47"/>
        <end position="64"/>
    </location>
</feature>
<evidence type="ECO:0000259" key="2">
    <source>
        <dbReference type="Pfam" id="PF19701"/>
    </source>
</evidence>